<dbReference type="EMBL" id="PQGA01000022">
    <property type="protein sequence ID" value="POR46692.1"/>
    <property type="molecule type" value="Genomic_DNA"/>
</dbReference>
<proteinExistence type="predicted"/>
<protein>
    <submittedName>
        <fullName evidence="1">Uncharacterized protein</fullName>
    </submittedName>
</protein>
<keyword evidence="2" id="KW-1185">Reference proteome</keyword>
<dbReference type="Proteomes" id="UP000237381">
    <property type="component" value="Unassembled WGS sequence"/>
</dbReference>
<organism evidence="1 2">
    <name type="scientific">Paraburkholderia eburnea</name>
    <dbReference type="NCBI Taxonomy" id="1189126"/>
    <lineage>
        <taxon>Bacteria</taxon>
        <taxon>Pseudomonadati</taxon>
        <taxon>Pseudomonadota</taxon>
        <taxon>Betaproteobacteria</taxon>
        <taxon>Burkholderiales</taxon>
        <taxon>Burkholderiaceae</taxon>
        <taxon>Paraburkholderia</taxon>
    </lineage>
</organism>
<evidence type="ECO:0000313" key="1">
    <source>
        <dbReference type="EMBL" id="POR46692.1"/>
    </source>
</evidence>
<reference evidence="1 2" key="1">
    <citation type="submission" date="2018-01" db="EMBL/GenBank/DDBJ databases">
        <title>Genomic Encyclopedia of Type Strains, Phase III (KMG-III): the genomes of soil and plant-associated and newly described type strains.</title>
        <authorList>
            <person name="Whitman W."/>
        </authorList>
    </citation>
    <scope>NUCLEOTIDE SEQUENCE [LARGE SCALE GENOMIC DNA]</scope>
    <source>
        <strain evidence="1 2">JCM 18070</strain>
    </source>
</reference>
<accession>A0A2S4LW63</accession>
<comment type="caution">
    <text evidence="1">The sequence shown here is derived from an EMBL/GenBank/DDBJ whole genome shotgun (WGS) entry which is preliminary data.</text>
</comment>
<dbReference type="AlphaFoldDB" id="A0A2S4LW63"/>
<sequence length="43" mass="4540">MTRLIDTLGPAIGALRPELEAMRCAAAAWLGREAAKEPMSEAA</sequence>
<name>A0A2S4LW63_9BURK</name>
<dbReference type="RefSeq" id="WP_279629771.1">
    <property type="nucleotide sequence ID" value="NZ_PQGA01000022.1"/>
</dbReference>
<evidence type="ECO:0000313" key="2">
    <source>
        <dbReference type="Proteomes" id="UP000237381"/>
    </source>
</evidence>
<gene>
    <name evidence="1" type="ORF">B0G62_1228</name>
</gene>